<evidence type="ECO:0000313" key="2">
    <source>
        <dbReference type="EMBL" id="GMG83808.1"/>
    </source>
</evidence>
<accession>A0ABQ6LKN6</accession>
<feature type="signal peptide" evidence="1">
    <location>
        <begin position="1"/>
        <end position="20"/>
    </location>
</feature>
<evidence type="ECO:0008006" key="4">
    <source>
        <dbReference type="Google" id="ProtNLM"/>
    </source>
</evidence>
<dbReference type="RefSeq" id="WP_285672619.1">
    <property type="nucleotide sequence ID" value="NZ_BSYI01000024.1"/>
</dbReference>
<dbReference type="Pfam" id="PF05275">
    <property type="entry name" value="CopB"/>
    <property type="match status" value="1"/>
</dbReference>
<sequence>MTTWTNARGAPALAMLAALAAPAGPDARAEPLIWGIQVEQAEYRLGEDGDVAAWDFDAFVGTDELKVVWRSEAEFAIDEEAFETLENQLRVQVPVSTFFDAVAGIRVDTPEGANRVHAVLGLHGLAPQWIEVDADVFLSDHPAFRFEAEYEGLITNRITLTPSIEVDLPFTDDAPLGQGAWGPKLELGLRLSYDLVDRAVSPYLGVYYERVFGESSLLASREGKDPGAVYFVAGTRLMF</sequence>
<dbReference type="EMBL" id="BSYI01000024">
    <property type="protein sequence ID" value="GMG83808.1"/>
    <property type="molecule type" value="Genomic_DNA"/>
</dbReference>
<organism evidence="2 3">
    <name type="scientific">Paralimibaculum aggregatum</name>
    <dbReference type="NCBI Taxonomy" id="3036245"/>
    <lineage>
        <taxon>Bacteria</taxon>
        <taxon>Pseudomonadati</taxon>
        <taxon>Pseudomonadota</taxon>
        <taxon>Alphaproteobacteria</taxon>
        <taxon>Rhodobacterales</taxon>
        <taxon>Paracoccaceae</taxon>
        <taxon>Paralimibaculum</taxon>
    </lineage>
</organism>
<protein>
    <recommendedName>
        <fullName evidence="4">Copper resistance protein B</fullName>
    </recommendedName>
</protein>
<evidence type="ECO:0000256" key="1">
    <source>
        <dbReference type="SAM" id="SignalP"/>
    </source>
</evidence>
<evidence type="ECO:0000313" key="3">
    <source>
        <dbReference type="Proteomes" id="UP001239909"/>
    </source>
</evidence>
<feature type="chain" id="PRO_5045907243" description="Copper resistance protein B" evidence="1">
    <location>
        <begin position="21"/>
        <end position="239"/>
    </location>
</feature>
<proteinExistence type="predicted"/>
<dbReference type="InterPro" id="IPR007939">
    <property type="entry name" value="Cu-R_B_prcur"/>
</dbReference>
<name>A0ABQ6LKN6_9RHOB</name>
<reference evidence="2 3" key="1">
    <citation type="submission" date="2023-04" db="EMBL/GenBank/DDBJ databases">
        <title>Marinoamorphus aggregata gen. nov., sp. Nov., isolate from tissue of brittle star Ophioplocus japonicus.</title>
        <authorList>
            <person name="Kawano K."/>
            <person name="Sawayama S."/>
            <person name="Nakagawa S."/>
        </authorList>
    </citation>
    <scope>NUCLEOTIDE SEQUENCE [LARGE SCALE GENOMIC DNA]</scope>
    <source>
        <strain evidence="2 3">NKW23</strain>
    </source>
</reference>
<keyword evidence="3" id="KW-1185">Reference proteome</keyword>
<comment type="caution">
    <text evidence="2">The sequence shown here is derived from an EMBL/GenBank/DDBJ whole genome shotgun (WGS) entry which is preliminary data.</text>
</comment>
<dbReference type="Proteomes" id="UP001239909">
    <property type="component" value="Unassembled WGS sequence"/>
</dbReference>
<gene>
    <name evidence="2" type="ORF">LNKW23_30220</name>
</gene>
<keyword evidence="1" id="KW-0732">Signal</keyword>